<evidence type="ECO:0000256" key="1">
    <source>
        <dbReference type="ARBA" id="ARBA00004496"/>
    </source>
</evidence>
<evidence type="ECO:0000313" key="18">
    <source>
        <dbReference type="EMBL" id="MFD2727536.1"/>
    </source>
</evidence>
<evidence type="ECO:0000256" key="2">
    <source>
        <dbReference type="ARBA" id="ARBA00008533"/>
    </source>
</evidence>
<comment type="similarity">
    <text evidence="2 13 14">Belongs to the UvrB family.</text>
</comment>
<evidence type="ECO:0000256" key="4">
    <source>
        <dbReference type="ARBA" id="ARBA00022741"/>
    </source>
</evidence>
<keyword evidence="8 13" id="KW-0267">Excision nuclease</keyword>
<evidence type="ECO:0000313" key="19">
    <source>
        <dbReference type="Proteomes" id="UP001597476"/>
    </source>
</evidence>
<accession>A0ABW5THD9</accession>
<evidence type="ECO:0000256" key="9">
    <source>
        <dbReference type="ARBA" id="ARBA00023204"/>
    </source>
</evidence>
<evidence type="ECO:0000256" key="7">
    <source>
        <dbReference type="ARBA" id="ARBA00022840"/>
    </source>
</evidence>
<evidence type="ECO:0000256" key="3">
    <source>
        <dbReference type="ARBA" id="ARBA00022490"/>
    </source>
</evidence>
<protein>
    <recommendedName>
        <fullName evidence="12 13">UvrABC system protein B</fullName>
        <shortName evidence="13">Protein UvrB</shortName>
    </recommendedName>
    <alternativeName>
        <fullName evidence="13">Excinuclease ABC subunit B</fullName>
    </alternativeName>
</protein>
<evidence type="ECO:0000256" key="10">
    <source>
        <dbReference type="ARBA" id="ARBA00023236"/>
    </source>
</evidence>
<evidence type="ECO:0000256" key="6">
    <source>
        <dbReference type="ARBA" id="ARBA00022769"/>
    </source>
</evidence>
<dbReference type="SMART" id="SM00487">
    <property type="entry name" value="DEXDc"/>
    <property type="match status" value="1"/>
</dbReference>
<comment type="function">
    <text evidence="13">The UvrABC repair system catalyzes the recognition and processing of DNA lesions. A damage recognition complex composed of 2 UvrA and 2 UvrB subunits scans DNA for abnormalities. Upon binding of the UvrA(2)B(2) complex to a putative damaged site, the DNA wraps around one UvrB monomer. DNA wrap is dependent on ATP binding by UvrB and probably causes local melting of the DNA helix, facilitating insertion of UvrB beta-hairpin between the DNA strands. Then UvrB probes one DNA strand for the presence of a lesion. If a lesion is found the UvrA subunits dissociate and the UvrB-DNA preincision complex is formed. This complex is subsequently bound by UvrC and the second UvrB is released. If no lesion is found, the DNA wraps around the other UvrB subunit that will check the other stand for damage.</text>
</comment>
<dbReference type="PROSITE" id="PS51192">
    <property type="entry name" value="HELICASE_ATP_BIND_1"/>
    <property type="match status" value="1"/>
</dbReference>
<dbReference type="RefSeq" id="WP_380293493.1">
    <property type="nucleotide sequence ID" value="NZ_JBHULY010000039.1"/>
</dbReference>
<dbReference type="NCBIfam" id="TIGR00631">
    <property type="entry name" value="uvrb"/>
    <property type="match status" value="1"/>
</dbReference>
<evidence type="ECO:0000259" key="17">
    <source>
        <dbReference type="PROSITE" id="PS51194"/>
    </source>
</evidence>
<keyword evidence="18" id="KW-0378">Hydrolase</keyword>
<evidence type="ECO:0000259" key="15">
    <source>
        <dbReference type="PROSITE" id="PS50151"/>
    </source>
</evidence>
<dbReference type="PROSITE" id="PS51194">
    <property type="entry name" value="HELICASE_CTER"/>
    <property type="match status" value="1"/>
</dbReference>
<organism evidence="18 19">
    <name type="scientific">Hyunsoonleella rubra</name>
    <dbReference type="NCBI Taxonomy" id="1737062"/>
    <lineage>
        <taxon>Bacteria</taxon>
        <taxon>Pseudomonadati</taxon>
        <taxon>Bacteroidota</taxon>
        <taxon>Flavobacteriia</taxon>
        <taxon>Flavobacteriales</taxon>
        <taxon>Flavobacteriaceae</taxon>
    </lineage>
</organism>
<dbReference type="GO" id="GO:0016787">
    <property type="term" value="F:hydrolase activity"/>
    <property type="evidence" value="ECO:0007669"/>
    <property type="project" value="UniProtKB-KW"/>
</dbReference>
<dbReference type="SMART" id="SM00490">
    <property type="entry name" value="HELICc"/>
    <property type="match status" value="1"/>
</dbReference>
<comment type="domain">
    <text evidence="13">The beta-hairpin motif is involved in DNA binding.</text>
</comment>
<evidence type="ECO:0000256" key="5">
    <source>
        <dbReference type="ARBA" id="ARBA00022763"/>
    </source>
</evidence>
<dbReference type="Pfam" id="PF02151">
    <property type="entry name" value="UVR"/>
    <property type="match status" value="1"/>
</dbReference>
<dbReference type="Pfam" id="PF17757">
    <property type="entry name" value="UvrB_inter"/>
    <property type="match status" value="1"/>
</dbReference>
<keyword evidence="3 13" id="KW-0963">Cytoplasm</keyword>
<evidence type="ECO:0000256" key="14">
    <source>
        <dbReference type="RuleBase" id="RU003587"/>
    </source>
</evidence>
<sequence>MKFTIESEFRPTGDQPEAIGQLADGISSGENYQTLLGVTGSGKTFTVANVIEEVQRPTLVLAHNKTLAAQLYSEFKQFFPNNAVEYFVSYYDYYQPEAYIPVSGVYIEKDLSINEEIEKMRLSTTSSLLSGRRDVLVVASVSCLYGIGNPIEFQKNVITLKRDQVISRTALLHQLVQSLYSRTEADFRHGNFRIKGDTVDIFPSYADDAYRIHFFGDEIEDIESFNIQANQVIEKYDRLNIYPANMFVTSPEILQNAIKDIQDDLVKQHDYFKEIGKHLEAKRLKERTEFDLEMIRELGYCSGIENYSRYLDGRLPGSRPFCLLDYFPEDYLMVVDESHVTISQVHAMYGGDRSRKENLVEYGFRLPAAMDNRPLKFEEFEALQNQVIYVSATPADYELQKTGGIYVEQVIRPTGLLDPEIEVRPSLNQIDDLIEEIQVRVEKDERTLVTTLTKRMAEELTKYLERIQIRCRYIHSDVDTLERVEIMQDLRKGLFDVLVGVNLLREGLDLPEVSLVAILDADKEGFLRSNRSLTQTVGRAARNLNGRAIMYADKITNSMQKTIDETNYRREKQIAYNIKHNITPRALNKSLDNALAKNSVSTYKYELEAARAAEPESEYLSKPELEKKIREKRKLMEEAAKALDFIVAAQLRDDIKSYQEKLEKLKV</sequence>
<dbReference type="InterPro" id="IPR041471">
    <property type="entry name" value="UvrB_inter"/>
</dbReference>
<dbReference type="InterPro" id="IPR027417">
    <property type="entry name" value="P-loop_NTPase"/>
</dbReference>
<keyword evidence="19" id="KW-1185">Reference proteome</keyword>
<dbReference type="Gene3D" id="4.10.860.10">
    <property type="entry name" value="UVR domain"/>
    <property type="match status" value="1"/>
</dbReference>
<dbReference type="PANTHER" id="PTHR24029">
    <property type="entry name" value="UVRABC SYSTEM PROTEIN B"/>
    <property type="match status" value="1"/>
</dbReference>
<evidence type="ECO:0000256" key="8">
    <source>
        <dbReference type="ARBA" id="ARBA00022881"/>
    </source>
</evidence>
<dbReference type="EMBL" id="JBHULY010000039">
    <property type="protein sequence ID" value="MFD2727536.1"/>
    <property type="molecule type" value="Genomic_DNA"/>
</dbReference>
<dbReference type="PANTHER" id="PTHR24029:SF0">
    <property type="entry name" value="UVRABC SYSTEM PROTEIN B"/>
    <property type="match status" value="1"/>
</dbReference>
<keyword evidence="9 13" id="KW-0234">DNA repair</keyword>
<feature type="domain" description="Helicase C-terminal" evidence="17">
    <location>
        <begin position="429"/>
        <end position="591"/>
    </location>
</feature>
<feature type="short sequence motif" description="Beta-hairpin" evidence="13">
    <location>
        <begin position="90"/>
        <end position="113"/>
    </location>
</feature>
<dbReference type="InterPro" id="IPR006935">
    <property type="entry name" value="Helicase/UvrB_N"/>
</dbReference>
<dbReference type="Pfam" id="PF12344">
    <property type="entry name" value="UvrB"/>
    <property type="match status" value="1"/>
</dbReference>
<dbReference type="InterPro" id="IPR036876">
    <property type="entry name" value="UVR_dom_sf"/>
</dbReference>
<feature type="domain" description="UVR" evidence="15">
    <location>
        <begin position="626"/>
        <end position="661"/>
    </location>
</feature>
<feature type="domain" description="Helicase ATP-binding" evidence="16">
    <location>
        <begin position="24"/>
        <end position="190"/>
    </location>
</feature>
<dbReference type="InterPro" id="IPR014001">
    <property type="entry name" value="Helicase_ATP-bd"/>
</dbReference>
<dbReference type="HAMAP" id="MF_00204">
    <property type="entry name" value="UvrB"/>
    <property type="match status" value="1"/>
</dbReference>
<name>A0ABW5THD9_9FLAO</name>
<dbReference type="SUPFAM" id="SSF46600">
    <property type="entry name" value="C-terminal UvrC-binding domain of UvrB"/>
    <property type="match status" value="1"/>
</dbReference>
<keyword evidence="6 13" id="KW-0228">DNA excision</keyword>
<comment type="caution">
    <text evidence="18">The sequence shown here is derived from an EMBL/GenBank/DDBJ whole genome shotgun (WGS) entry which is preliminary data.</text>
</comment>
<keyword evidence="10 13" id="KW-0742">SOS response</keyword>
<comment type="subunit">
    <text evidence="11 13 14">Forms a heterotetramer with UvrA during the search for lesions. Interacts with UvrC in an incision complex.</text>
</comment>
<keyword evidence="5 13" id="KW-0227">DNA damage</keyword>
<dbReference type="Gene3D" id="3.40.50.300">
    <property type="entry name" value="P-loop containing nucleotide triphosphate hydrolases"/>
    <property type="match status" value="3"/>
</dbReference>
<dbReference type="CDD" id="cd18790">
    <property type="entry name" value="SF2_C_UvrB"/>
    <property type="match status" value="1"/>
</dbReference>
<feature type="binding site" evidence="13">
    <location>
        <begin position="37"/>
        <end position="44"/>
    </location>
    <ligand>
        <name>ATP</name>
        <dbReference type="ChEBI" id="CHEBI:30616"/>
    </ligand>
</feature>
<keyword evidence="4 13" id="KW-0547">Nucleotide-binding</keyword>
<dbReference type="InterPro" id="IPR001943">
    <property type="entry name" value="UVR_dom"/>
</dbReference>
<comment type="subcellular location">
    <subcellularLocation>
        <location evidence="1 13 14">Cytoplasm</location>
    </subcellularLocation>
</comment>
<dbReference type="Pfam" id="PF04851">
    <property type="entry name" value="ResIII"/>
    <property type="match status" value="1"/>
</dbReference>
<keyword evidence="7 13" id="KW-0067">ATP-binding</keyword>
<dbReference type="PROSITE" id="PS50151">
    <property type="entry name" value="UVR"/>
    <property type="match status" value="1"/>
</dbReference>
<reference evidence="19" key="1">
    <citation type="journal article" date="2019" name="Int. J. Syst. Evol. Microbiol.">
        <title>The Global Catalogue of Microorganisms (GCM) 10K type strain sequencing project: providing services to taxonomists for standard genome sequencing and annotation.</title>
        <authorList>
            <consortium name="The Broad Institute Genomics Platform"/>
            <consortium name="The Broad Institute Genome Sequencing Center for Infectious Disease"/>
            <person name="Wu L."/>
            <person name="Ma J."/>
        </authorList>
    </citation>
    <scope>NUCLEOTIDE SEQUENCE [LARGE SCALE GENOMIC DNA]</scope>
    <source>
        <strain evidence="19">KCTC 42398</strain>
    </source>
</reference>
<dbReference type="SUPFAM" id="SSF52540">
    <property type="entry name" value="P-loop containing nucleoside triphosphate hydrolases"/>
    <property type="match status" value="2"/>
</dbReference>
<evidence type="ECO:0000256" key="12">
    <source>
        <dbReference type="ARBA" id="ARBA00029504"/>
    </source>
</evidence>
<evidence type="ECO:0000256" key="11">
    <source>
        <dbReference type="ARBA" id="ARBA00026033"/>
    </source>
</evidence>
<evidence type="ECO:0000256" key="13">
    <source>
        <dbReference type="HAMAP-Rule" id="MF_00204"/>
    </source>
</evidence>
<dbReference type="NCBIfam" id="NF003673">
    <property type="entry name" value="PRK05298.1"/>
    <property type="match status" value="1"/>
</dbReference>
<dbReference type="Pfam" id="PF00271">
    <property type="entry name" value="Helicase_C"/>
    <property type="match status" value="1"/>
</dbReference>
<dbReference type="InterPro" id="IPR001650">
    <property type="entry name" value="Helicase_C-like"/>
</dbReference>
<dbReference type="CDD" id="cd17916">
    <property type="entry name" value="DEXHc_UvrB"/>
    <property type="match status" value="1"/>
</dbReference>
<gene>
    <name evidence="13 18" type="primary">uvrB</name>
    <name evidence="18" type="ORF">ACFSR8_15025</name>
</gene>
<dbReference type="InterPro" id="IPR024759">
    <property type="entry name" value="UvrB_YAD/RRR_dom"/>
</dbReference>
<evidence type="ECO:0000259" key="16">
    <source>
        <dbReference type="PROSITE" id="PS51192"/>
    </source>
</evidence>
<dbReference type="InterPro" id="IPR004807">
    <property type="entry name" value="UvrB"/>
</dbReference>
<dbReference type="Proteomes" id="UP001597476">
    <property type="component" value="Unassembled WGS sequence"/>
</dbReference>
<proteinExistence type="inferred from homology"/>